<feature type="transmembrane region" description="Helical" evidence="1">
    <location>
        <begin position="6"/>
        <end position="28"/>
    </location>
</feature>
<feature type="transmembrane region" description="Helical" evidence="1">
    <location>
        <begin position="40"/>
        <end position="61"/>
    </location>
</feature>
<keyword evidence="1" id="KW-1133">Transmembrane helix</keyword>
<proteinExistence type="predicted"/>
<reference evidence="2 3" key="1">
    <citation type="submission" date="2016-07" db="EMBL/GenBank/DDBJ databases">
        <title>Pervasive Adenine N6-methylation of Active Genes in Fungi.</title>
        <authorList>
            <consortium name="DOE Joint Genome Institute"/>
            <person name="Mondo S.J."/>
            <person name="Dannebaum R.O."/>
            <person name="Kuo R.C."/>
            <person name="Labutti K."/>
            <person name="Haridas S."/>
            <person name="Kuo A."/>
            <person name="Salamov A."/>
            <person name="Ahrendt S.R."/>
            <person name="Lipzen A."/>
            <person name="Sullivan W."/>
            <person name="Andreopoulos W.B."/>
            <person name="Clum A."/>
            <person name="Lindquist E."/>
            <person name="Daum C."/>
            <person name="Ramamoorthy G.K."/>
            <person name="Gryganskyi A."/>
            <person name="Culley D."/>
            <person name="Magnuson J.K."/>
            <person name="James T.Y."/>
            <person name="O'Malley M.A."/>
            <person name="Stajich J.E."/>
            <person name="Spatafora J.W."/>
            <person name="Visel A."/>
            <person name="Grigoriev I.V."/>
        </authorList>
    </citation>
    <scope>NUCLEOTIDE SEQUENCE [LARGE SCALE GENOMIC DNA]</scope>
    <source>
        <strain evidence="2 3">JEL800</strain>
    </source>
</reference>
<dbReference type="OrthoDB" id="2113368at2759"/>
<gene>
    <name evidence="2" type="ORF">BCR33DRAFT_733718</name>
</gene>
<feature type="transmembrane region" description="Helical" evidence="1">
    <location>
        <begin position="180"/>
        <end position="205"/>
    </location>
</feature>
<feature type="transmembrane region" description="Helical" evidence="1">
    <location>
        <begin position="211"/>
        <end position="229"/>
    </location>
</feature>
<organism evidence="2 3">
    <name type="scientific">Rhizoclosmatium globosum</name>
    <dbReference type="NCBI Taxonomy" id="329046"/>
    <lineage>
        <taxon>Eukaryota</taxon>
        <taxon>Fungi</taxon>
        <taxon>Fungi incertae sedis</taxon>
        <taxon>Chytridiomycota</taxon>
        <taxon>Chytridiomycota incertae sedis</taxon>
        <taxon>Chytridiomycetes</taxon>
        <taxon>Chytridiales</taxon>
        <taxon>Chytriomycetaceae</taxon>
        <taxon>Rhizoclosmatium</taxon>
    </lineage>
</organism>
<keyword evidence="1" id="KW-0812">Transmembrane</keyword>
<keyword evidence="1" id="KW-0472">Membrane</keyword>
<dbReference type="AlphaFoldDB" id="A0A1Y2CWI2"/>
<evidence type="ECO:0000313" key="3">
    <source>
        <dbReference type="Proteomes" id="UP000193642"/>
    </source>
</evidence>
<dbReference type="Proteomes" id="UP000193642">
    <property type="component" value="Unassembled WGS sequence"/>
</dbReference>
<sequence>MATIDLTSFFYGSAIMCYQAGVTSFVYCADTISAPGFAKLPFYVSLFWNLNLTAWSFNLLGVTTSTAAIQAVGTLVGCLDTISKILLILYINARLDIVNKLTPSVKTLWWFFIASGVIFAIVSNVVFTVTYYNVSLDQMQANMIYIMTDLIVNLQDAILTTLFLLVWSEYKTSVFKKHVFALRFVVAALVFAFLSNIPTVLLVWYGLDNNWLFYFTFFNIKIVITTFCMERVVRYKQETDGVVNKELLSDEFKTTA</sequence>
<keyword evidence="3" id="KW-1185">Reference proteome</keyword>
<evidence type="ECO:0000313" key="2">
    <source>
        <dbReference type="EMBL" id="ORY51391.1"/>
    </source>
</evidence>
<dbReference type="EMBL" id="MCGO01000005">
    <property type="protein sequence ID" value="ORY51391.1"/>
    <property type="molecule type" value="Genomic_DNA"/>
</dbReference>
<evidence type="ECO:0000256" key="1">
    <source>
        <dbReference type="SAM" id="Phobius"/>
    </source>
</evidence>
<protein>
    <submittedName>
        <fullName evidence="2">Uncharacterized protein</fullName>
    </submittedName>
</protein>
<comment type="caution">
    <text evidence="2">The sequence shown here is derived from an EMBL/GenBank/DDBJ whole genome shotgun (WGS) entry which is preliminary data.</text>
</comment>
<accession>A0A1Y2CWI2</accession>
<feature type="transmembrane region" description="Helical" evidence="1">
    <location>
        <begin position="144"/>
        <end position="168"/>
    </location>
</feature>
<feature type="transmembrane region" description="Helical" evidence="1">
    <location>
        <begin position="108"/>
        <end position="132"/>
    </location>
</feature>
<feature type="transmembrane region" description="Helical" evidence="1">
    <location>
        <begin position="67"/>
        <end position="87"/>
    </location>
</feature>
<name>A0A1Y2CWI2_9FUNG</name>